<feature type="transmembrane region" description="Helical" evidence="5">
    <location>
        <begin position="189"/>
        <end position="214"/>
    </location>
</feature>
<dbReference type="EMBL" id="CM016762">
    <property type="protein sequence ID" value="TMS36191.1"/>
    <property type="molecule type" value="Genomic_DNA"/>
</dbReference>
<dbReference type="GO" id="GO:0012505">
    <property type="term" value="C:endomembrane system"/>
    <property type="evidence" value="ECO:0007669"/>
    <property type="project" value="UniProtKB-SubCell"/>
</dbReference>
<dbReference type="AlphaFoldDB" id="A0A4U8USM5"/>
<proteinExistence type="predicted"/>
<feature type="transmembrane region" description="Helical" evidence="5">
    <location>
        <begin position="95"/>
        <end position="122"/>
    </location>
</feature>
<dbReference type="GO" id="GO:0005765">
    <property type="term" value="C:lysosomal membrane"/>
    <property type="evidence" value="ECO:0007669"/>
    <property type="project" value="TreeGrafter"/>
</dbReference>
<dbReference type="PANTHER" id="PTHR12479:SF11">
    <property type="entry name" value="PROTEIN CBG14497"/>
    <property type="match status" value="1"/>
</dbReference>
<keyword evidence="4 5" id="KW-0472">Membrane</keyword>
<evidence type="ECO:0000313" key="7">
    <source>
        <dbReference type="Proteomes" id="UP000298663"/>
    </source>
</evidence>
<dbReference type="OrthoDB" id="5870446at2759"/>
<reference evidence="6 7" key="1">
    <citation type="journal article" date="2015" name="Genome Biol.">
        <title>Comparative genomics of Steinernema reveals deeply conserved gene regulatory networks.</title>
        <authorList>
            <person name="Dillman A.R."/>
            <person name="Macchietto M."/>
            <person name="Porter C.F."/>
            <person name="Rogers A."/>
            <person name="Williams B."/>
            <person name="Antoshechkin I."/>
            <person name="Lee M.M."/>
            <person name="Goodwin Z."/>
            <person name="Lu X."/>
            <person name="Lewis E.E."/>
            <person name="Goodrich-Blair H."/>
            <person name="Stock S.P."/>
            <person name="Adams B.J."/>
            <person name="Sternberg P.W."/>
            <person name="Mortazavi A."/>
        </authorList>
    </citation>
    <scope>NUCLEOTIDE SEQUENCE [LARGE SCALE GENOMIC DNA]</scope>
    <source>
        <strain evidence="6 7">ALL</strain>
    </source>
</reference>
<accession>A0A4U8USM5</accession>
<evidence type="ECO:0008006" key="8">
    <source>
        <dbReference type="Google" id="ProtNLM"/>
    </source>
</evidence>
<evidence type="ECO:0000256" key="4">
    <source>
        <dbReference type="ARBA" id="ARBA00023136"/>
    </source>
</evidence>
<evidence type="ECO:0000256" key="1">
    <source>
        <dbReference type="ARBA" id="ARBA00004127"/>
    </source>
</evidence>
<sequence>MPFNRLYSRMNGISVRSLLVRDQPQNNSVVVDAVPKTIQFDESSDDYRCLCGCFHVKTGCLLVAGVELLLALFFLIHCLLVYLQQNTQGNSNDGLPLASLIATLCGLGLGVFTLFLLGIGVVNHRPALLVPHMILQAIAAVCFFLLLVCSLVAEATESTVFYRLLNAAPFEPHPSWNTVALSSETKARIYAISFIYAICAILMIWFLCVVYACYKYLVERRVYMKYCLAFSTPMKTLSAR</sequence>
<dbReference type="EMBL" id="AZBU02000001">
    <property type="protein sequence ID" value="TMS36191.1"/>
    <property type="molecule type" value="Genomic_DNA"/>
</dbReference>
<dbReference type="InterPro" id="IPR056709">
    <property type="entry name" value="DUF7807"/>
</dbReference>
<feature type="transmembrane region" description="Helical" evidence="5">
    <location>
        <begin position="60"/>
        <end position="83"/>
    </location>
</feature>
<feature type="transmembrane region" description="Helical" evidence="5">
    <location>
        <begin position="134"/>
        <end position="153"/>
    </location>
</feature>
<keyword evidence="7" id="KW-1185">Reference proteome</keyword>
<dbReference type="Proteomes" id="UP000298663">
    <property type="component" value="Chromosome X"/>
</dbReference>
<comment type="subcellular location">
    <subcellularLocation>
        <location evidence="1">Endomembrane system</location>
        <topology evidence="1">Multi-pass membrane protein</topology>
    </subcellularLocation>
</comment>
<dbReference type="PANTHER" id="PTHR12479">
    <property type="entry name" value="LYSOSOMAL-ASSOCIATED TRANSMEMBRANE PROTEIN"/>
    <property type="match status" value="1"/>
</dbReference>
<organism evidence="6 7">
    <name type="scientific">Steinernema carpocapsae</name>
    <name type="common">Entomopathogenic nematode</name>
    <dbReference type="NCBI Taxonomy" id="34508"/>
    <lineage>
        <taxon>Eukaryota</taxon>
        <taxon>Metazoa</taxon>
        <taxon>Ecdysozoa</taxon>
        <taxon>Nematoda</taxon>
        <taxon>Chromadorea</taxon>
        <taxon>Rhabditida</taxon>
        <taxon>Tylenchina</taxon>
        <taxon>Panagrolaimomorpha</taxon>
        <taxon>Strongyloidoidea</taxon>
        <taxon>Steinernematidae</taxon>
        <taxon>Steinernema</taxon>
    </lineage>
</organism>
<evidence type="ECO:0000256" key="2">
    <source>
        <dbReference type="ARBA" id="ARBA00022692"/>
    </source>
</evidence>
<protein>
    <recommendedName>
        <fullName evidence="8">MARVEL domain-containing protein</fullName>
    </recommendedName>
</protein>
<keyword evidence="3 5" id="KW-1133">Transmembrane helix</keyword>
<name>A0A4U8USM5_STECR</name>
<reference evidence="6 7" key="2">
    <citation type="journal article" date="2019" name="G3 (Bethesda)">
        <title>Hybrid Assembly of the Genome of the Entomopathogenic Nematode Steinernema carpocapsae Identifies the X-Chromosome.</title>
        <authorList>
            <person name="Serra L."/>
            <person name="Macchietto M."/>
            <person name="Macias-Munoz A."/>
            <person name="McGill C.J."/>
            <person name="Rodriguez I.M."/>
            <person name="Rodriguez B."/>
            <person name="Murad R."/>
            <person name="Mortazavi A."/>
        </authorList>
    </citation>
    <scope>NUCLEOTIDE SEQUENCE [LARGE SCALE GENOMIC DNA]</scope>
    <source>
        <strain evidence="6 7">ALL</strain>
    </source>
</reference>
<dbReference type="InterPro" id="IPR051115">
    <property type="entry name" value="LAPTM_transporter"/>
</dbReference>
<gene>
    <name evidence="6" type="ORF">L596_003422</name>
</gene>
<keyword evidence="2 5" id="KW-0812">Transmembrane</keyword>
<dbReference type="Pfam" id="PF25093">
    <property type="entry name" value="DUF7807"/>
    <property type="match status" value="1"/>
</dbReference>
<evidence type="ECO:0000256" key="3">
    <source>
        <dbReference type="ARBA" id="ARBA00022989"/>
    </source>
</evidence>
<evidence type="ECO:0000313" key="6">
    <source>
        <dbReference type="EMBL" id="TMS36191.1"/>
    </source>
</evidence>
<evidence type="ECO:0000256" key="5">
    <source>
        <dbReference type="SAM" id="Phobius"/>
    </source>
</evidence>
<comment type="caution">
    <text evidence="6">The sequence shown here is derived from an EMBL/GenBank/DDBJ whole genome shotgun (WGS) entry which is preliminary data.</text>
</comment>